<dbReference type="EMBL" id="CP018099">
    <property type="protein sequence ID" value="APF16849.1"/>
    <property type="molecule type" value="Genomic_DNA"/>
</dbReference>
<dbReference type="Gene3D" id="3.40.50.1000">
    <property type="entry name" value="HAD superfamily/HAD-like"/>
    <property type="match status" value="1"/>
</dbReference>
<keyword evidence="3" id="KW-1185">Reference proteome</keyword>
<sequence>MIELEIPGFGTLQLKYLVMDYNGTLAVDGKLIDGVEARLFELANHLKIHVITADTFGLVKSQMEHFPITLKIIESTEQGRQKWEYIRQLGASSTVAIGNGRNDRLMLKEARLGIVTVQNEGAAVETLQSAKIVVYHINDALDLLKNRLRLTATLRD</sequence>
<gene>
    <name evidence="1" type="ORF">Cabys_98</name>
    <name evidence="2" type="ORF">Calab_0858</name>
</gene>
<dbReference type="AlphaFoldDB" id="H1XUJ6"/>
<dbReference type="Proteomes" id="UP000183868">
    <property type="component" value="Chromosome"/>
</dbReference>
<reference evidence="2 3" key="1">
    <citation type="submission" date="2011-09" db="EMBL/GenBank/DDBJ databases">
        <title>The permanent draft genome of Caldithrix abyssi DSM 13497.</title>
        <authorList>
            <consortium name="US DOE Joint Genome Institute (JGI-PGF)"/>
            <person name="Lucas S."/>
            <person name="Han J."/>
            <person name="Lapidus A."/>
            <person name="Bruce D."/>
            <person name="Goodwin L."/>
            <person name="Pitluck S."/>
            <person name="Peters L."/>
            <person name="Kyrpides N."/>
            <person name="Mavromatis K."/>
            <person name="Ivanova N."/>
            <person name="Mikhailova N."/>
            <person name="Chertkov O."/>
            <person name="Detter J.C."/>
            <person name="Tapia R."/>
            <person name="Han C."/>
            <person name="Land M."/>
            <person name="Hauser L."/>
            <person name="Markowitz V."/>
            <person name="Cheng J.-F."/>
            <person name="Hugenholtz P."/>
            <person name="Woyke T."/>
            <person name="Wu D."/>
            <person name="Spring S."/>
            <person name="Brambilla E."/>
            <person name="Klenk H.-P."/>
            <person name="Eisen J.A."/>
        </authorList>
    </citation>
    <scope>NUCLEOTIDE SEQUENCE [LARGE SCALE GENOMIC DNA]</scope>
    <source>
        <strain evidence="2 3">DSM 13497</strain>
    </source>
</reference>
<dbReference type="Proteomes" id="UP000004671">
    <property type="component" value="Chromosome"/>
</dbReference>
<dbReference type="STRING" id="880073.Cabys_98"/>
<dbReference type="PaxDb" id="880073-Calab_0858"/>
<organism evidence="2 3">
    <name type="scientific">Caldithrix abyssi DSM 13497</name>
    <dbReference type="NCBI Taxonomy" id="880073"/>
    <lineage>
        <taxon>Bacteria</taxon>
        <taxon>Pseudomonadati</taxon>
        <taxon>Calditrichota</taxon>
        <taxon>Calditrichia</taxon>
        <taxon>Calditrichales</taxon>
        <taxon>Calditrichaceae</taxon>
        <taxon>Caldithrix</taxon>
    </lineage>
</organism>
<dbReference type="KEGG" id="caby:Cabys_98"/>
<evidence type="ECO:0000313" key="4">
    <source>
        <dbReference type="Proteomes" id="UP000183868"/>
    </source>
</evidence>
<dbReference type="SUPFAM" id="SSF56784">
    <property type="entry name" value="HAD-like"/>
    <property type="match status" value="1"/>
</dbReference>
<dbReference type="eggNOG" id="COG4087">
    <property type="taxonomic scope" value="Bacteria"/>
</dbReference>
<evidence type="ECO:0000313" key="2">
    <source>
        <dbReference type="EMBL" id="EHO40495.1"/>
    </source>
</evidence>
<evidence type="ECO:0000313" key="3">
    <source>
        <dbReference type="Proteomes" id="UP000004671"/>
    </source>
</evidence>
<dbReference type="InterPro" id="IPR036412">
    <property type="entry name" value="HAD-like_sf"/>
</dbReference>
<dbReference type="InterPro" id="IPR023214">
    <property type="entry name" value="HAD_sf"/>
</dbReference>
<dbReference type="OrthoDB" id="159409at2"/>
<name>H1XUJ6_CALAY</name>
<dbReference type="RefSeq" id="WP_006927492.1">
    <property type="nucleotide sequence ID" value="NZ_CM001402.1"/>
</dbReference>
<dbReference type="EMBL" id="CM001402">
    <property type="protein sequence ID" value="EHO40495.1"/>
    <property type="molecule type" value="Genomic_DNA"/>
</dbReference>
<dbReference type="HOGENOM" id="CLU_142246_0_0_0"/>
<reference evidence="1 4" key="2">
    <citation type="submission" date="2016-11" db="EMBL/GenBank/DDBJ databases">
        <title>Genomic analysis of Caldithrix abyssi and proposal of a novel bacterial phylum Caldithrichaeota.</title>
        <authorList>
            <person name="Kublanov I."/>
            <person name="Sigalova O."/>
            <person name="Gavrilov S."/>
            <person name="Lebedinsky A."/>
            <person name="Ivanova N."/>
            <person name="Daum C."/>
            <person name="Reddy T."/>
            <person name="Klenk H.P."/>
            <person name="Goker M."/>
            <person name="Reva O."/>
            <person name="Miroshnichenko M."/>
            <person name="Kyprides N."/>
            <person name="Woyke T."/>
            <person name="Gelfand M."/>
        </authorList>
    </citation>
    <scope>NUCLEOTIDE SEQUENCE [LARGE SCALE GENOMIC DNA]</scope>
    <source>
        <strain evidence="1 4">LF13</strain>
    </source>
</reference>
<dbReference type="InParanoid" id="H1XUJ6"/>
<protein>
    <submittedName>
        <fullName evidence="2">Haloacid dehalogenase domain protein hydrolase</fullName>
    </submittedName>
    <submittedName>
        <fullName evidence="1">Soluble P-type ATPase</fullName>
    </submittedName>
</protein>
<keyword evidence="2" id="KW-0378">Hydrolase</keyword>
<dbReference type="GO" id="GO:0016787">
    <property type="term" value="F:hydrolase activity"/>
    <property type="evidence" value="ECO:0007669"/>
    <property type="project" value="UniProtKB-KW"/>
</dbReference>
<evidence type="ECO:0000313" key="1">
    <source>
        <dbReference type="EMBL" id="APF16849.1"/>
    </source>
</evidence>
<proteinExistence type="predicted"/>
<accession>H1XUJ6</accession>